<name>A0AAN8WQE8_HALRR</name>
<evidence type="ECO:0000313" key="2">
    <source>
        <dbReference type="EMBL" id="KAK7070257.1"/>
    </source>
</evidence>
<dbReference type="InterPro" id="IPR001304">
    <property type="entry name" value="C-type_lectin-like"/>
</dbReference>
<reference evidence="2 3" key="1">
    <citation type="submission" date="2023-11" db="EMBL/GenBank/DDBJ databases">
        <title>Halocaridina rubra genome assembly.</title>
        <authorList>
            <person name="Smith C."/>
        </authorList>
    </citation>
    <scope>NUCLEOTIDE SEQUENCE [LARGE SCALE GENOMIC DNA]</scope>
    <source>
        <strain evidence="2">EP-1</strain>
        <tissue evidence="2">Whole</tissue>
    </source>
</reference>
<dbReference type="Proteomes" id="UP001381693">
    <property type="component" value="Unassembled WGS sequence"/>
</dbReference>
<keyword evidence="3" id="KW-1185">Reference proteome</keyword>
<dbReference type="EMBL" id="JAXCGZ010015450">
    <property type="protein sequence ID" value="KAK7070257.1"/>
    <property type="molecule type" value="Genomic_DNA"/>
</dbReference>
<accession>A0AAN8WQE8</accession>
<dbReference type="Gene3D" id="3.10.100.10">
    <property type="entry name" value="Mannose-Binding Protein A, subunit A"/>
    <property type="match status" value="1"/>
</dbReference>
<dbReference type="InterPro" id="IPR016186">
    <property type="entry name" value="C-type_lectin-like/link_sf"/>
</dbReference>
<evidence type="ECO:0000313" key="3">
    <source>
        <dbReference type="Proteomes" id="UP001381693"/>
    </source>
</evidence>
<organism evidence="2 3">
    <name type="scientific">Halocaridina rubra</name>
    <name type="common">Hawaiian red shrimp</name>
    <dbReference type="NCBI Taxonomy" id="373956"/>
    <lineage>
        <taxon>Eukaryota</taxon>
        <taxon>Metazoa</taxon>
        <taxon>Ecdysozoa</taxon>
        <taxon>Arthropoda</taxon>
        <taxon>Crustacea</taxon>
        <taxon>Multicrustacea</taxon>
        <taxon>Malacostraca</taxon>
        <taxon>Eumalacostraca</taxon>
        <taxon>Eucarida</taxon>
        <taxon>Decapoda</taxon>
        <taxon>Pleocyemata</taxon>
        <taxon>Caridea</taxon>
        <taxon>Atyoidea</taxon>
        <taxon>Atyidae</taxon>
        <taxon>Halocaridina</taxon>
    </lineage>
</organism>
<dbReference type="AlphaFoldDB" id="A0AAN8WQE8"/>
<dbReference type="PROSITE" id="PS50041">
    <property type="entry name" value="C_TYPE_LECTIN_2"/>
    <property type="match status" value="1"/>
</dbReference>
<dbReference type="CDD" id="cd00037">
    <property type="entry name" value="CLECT"/>
    <property type="match status" value="1"/>
</dbReference>
<dbReference type="InterPro" id="IPR016187">
    <property type="entry name" value="CTDL_fold"/>
</dbReference>
<sequence>MLQDCSELANPLESVGYYRVSPSGRSDYGVEVECENFTLDGGWTLTSRAFVLHQNNYAADYFMYGFGDLMQQNDHYFIAIYPSGYEEFQGLCYKLFCDSSYDFRKYLSKCNDEGSALFYPQSIEELEFVRTLLPNYGTAQGPTTQLAIGLNDVNGSWTGGGLYAPDSNITGMANTSDDSENWRIVNFTSTTMTPSRISSNADCTVCQYLARSGCWEPPPSPMENMTRLDNNFTMDFDSEVAYE</sequence>
<dbReference type="SUPFAM" id="SSF56436">
    <property type="entry name" value="C-type lectin-like"/>
    <property type="match status" value="1"/>
</dbReference>
<gene>
    <name evidence="2" type="ORF">SK128_012690</name>
</gene>
<evidence type="ECO:0000259" key="1">
    <source>
        <dbReference type="PROSITE" id="PS50041"/>
    </source>
</evidence>
<comment type="caution">
    <text evidence="2">The sequence shown here is derived from an EMBL/GenBank/DDBJ whole genome shotgun (WGS) entry which is preliminary data.</text>
</comment>
<feature type="domain" description="C-type lectin" evidence="1">
    <location>
        <begin position="88"/>
        <end position="216"/>
    </location>
</feature>
<protein>
    <recommendedName>
        <fullName evidence="1">C-type lectin domain-containing protein</fullName>
    </recommendedName>
</protein>
<proteinExistence type="predicted"/>